<dbReference type="HAMAP" id="MF_00057">
    <property type="entry name" value="KdsB"/>
    <property type="match status" value="1"/>
</dbReference>
<keyword evidence="4 5" id="KW-0448">Lipopolysaccharide biosynthesis</keyword>
<dbReference type="Proteomes" id="UP000192708">
    <property type="component" value="Unassembled WGS sequence"/>
</dbReference>
<dbReference type="GO" id="GO:0009103">
    <property type="term" value="P:lipopolysaccharide biosynthetic process"/>
    <property type="evidence" value="ECO:0007669"/>
    <property type="project" value="UniProtKB-UniRule"/>
</dbReference>
<comment type="function">
    <text evidence="5">Activates KDO (a required 8-carbon sugar) for incorporation into bacterial lipopolysaccharide in Gram-negative bacteria.</text>
</comment>
<keyword evidence="3 5" id="KW-0548">Nucleotidyltransferase</keyword>
<dbReference type="InterPro" id="IPR004528">
    <property type="entry name" value="KdsB"/>
</dbReference>
<comment type="catalytic activity">
    <reaction evidence="5">
        <text>3-deoxy-alpha-D-manno-oct-2-ulosonate + CTP = CMP-3-deoxy-beta-D-manno-octulosonate + diphosphate</text>
        <dbReference type="Rhea" id="RHEA:23448"/>
        <dbReference type="ChEBI" id="CHEBI:33019"/>
        <dbReference type="ChEBI" id="CHEBI:37563"/>
        <dbReference type="ChEBI" id="CHEBI:85986"/>
        <dbReference type="ChEBI" id="CHEBI:85987"/>
        <dbReference type="EC" id="2.7.7.38"/>
    </reaction>
</comment>
<dbReference type="GO" id="GO:0008690">
    <property type="term" value="F:3-deoxy-manno-octulosonate cytidylyltransferase activity"/>
    <property type="evidence" value="ECO:0007669"/>
    <property type="project" value="UniProtKB-UniRule"/>
</dbReference>
<evidence type="ECO:0000313" key="7">
    <source>
        <dbReference type="Proteomes" id="UP000192708"/>
    </source>
</evidence>
<dbReference type="EMBL" id="FWXJ01000001">
    <property type="protein sequence ID" value="SMC30130.1"/>
    <property type="molecule type" value="Genomic_DNA"/>
</dbReference>
<proteinExistence type="inferred from homology"/>
<dbReference type="GO" id="GO:0005829">
    <property type="term" value="C:cytosol"/>
    <property type="evidence" value="ECO:0007669"/>
    <property type="project" value="TreeGrafter"/>
</dbReference>
<organism evidence="6 7">
    <name type="scientific">Polynucleobacter kasalickyi</name>
    <dbReference type="NCBI Taxonomy" id="1938817"/>
    <lineage>
        <taxon>Bacteria</taxon>
        <taxon>Pseudomonadati</taxon>
        <taxon>Pseudomonadota</taxon>
        <taxon>Betaproteobacteria</taxon>
        <taxon>Burkholderiales</taxon>
        <taxon>Burkholderiaceae</taxon>
        <taxon>Polynucleobacter</taxon>
    </lineage>
</organism>
<dbReference type="NCBIfam" id="TIGR00466">
    <property type="entry name" value="kdsB"/>
    <property type="match status" value="1"/>
</dbReference>
<dbReference type="InterPro" id="IPR003329">
    <property type="entry name" value="Cytidylyl_trans"/>
</dbReference>
<dbReference type="InterPro" id="IPR029044">
    <property type="entry name" value="Nucleotide-diphossugar_trans"/>
</dbReference>
<dbReference type="STRING" id="1938817.SAMN06296008_10157"/>
<comment type="pathway">
    <text evidence="5">Nucleotide-sugar biosynthesis; CMP-3-deoxy-D-manno-octulosonate biosynthesis; CMP-3-deoxy-D-manno-octulosonate from 3-deoxy-D-manno-octulosonate and CTP: step 1/1.</text>
</comment>
<evidence type="ECO:0000256" key="2">
    <source>
        <dbReference type="ARBA" id="ARBA00022679"/>
    </source>
</evidence>
<dbReference type="Pfam" id="PF02348">
    <property type="entry name" value="CTP_transf_3"/>
    <property type="match status" value="1"/>
</dbReference>
<dbReference type="EC" id="2.7.7.38" evidence="5"/>
<keyword evidence="5" id="KW-0963">Cytoplasm</keyword>
<comment type="subcellular location">
    <subcellularLocation>
        <location evidence="5">Cytoplasm</location>
    </subcellularLocation>
    <subcellularLocation>
        <location evidence="1">Membrane</location>
    </subcellularLocation>
</comment>
<dbReference type="GO" id="GO:0033468">
    <property type="term" value="P:CMP-keto-3-deoxy-D-manno-octulosonic acid biosynthetic process"/>
    <property type="evidence" value="ECO:0007669"/>
    <property type="project" value="UniProtKB-UniRule"/>
</dbReference>
<evidence type="ECO:0000256" key="5">
    <source>
        <dbReference type="HAMAP-Rule" id="MF_00057"/>
    </source>
</evidence>
<dbReference type="AlphaFoldDB" id="A0A1W1Y1P0"/>
<dbReference type="NCBIfam" id="NF009905">
    <property type="entry name" value="PRK13368.1"/>
    <property type="match status" value="1"/>
</dbReference>
<dbReference type="RefSeq" id="WP_084281859.1">
    <property type="nucleotide sequence ID" value="NZ_FWXJ01000001.1"/>
</dbReference>
<dbReference type="PANTHER" id="PTHR42866">
    <property type="entry name" value="3-DEOXY-MANNO-OCTULOSONATE CYTIDYLYLTRANSFERASE"/>
    <property type="match status" value="1"/>
</dbReference>
<comment type="similarity">
    <text evidence="5">Belongs to the KdsB family.</text>
</comment>
<dbReference type="OrthoDB" id="9815559at2"/>
<dbReference type="GO" id="GO:0016020">
    <property type="term" value="C:membrane"/>
    <property type="evidence" value="ECO:0007669"/>
    <property type="project" value="UniProtKB-SubCell"/>
</dbReference>
<evidence type="ECO:0000256" key="1">
    <source>
        <dbReference type="ARBA" id="ARBA00004370"/>
    </source>
</evidence>
<dbReference type="CDD" id="cd02517">
    <property type="entry name" value="CMP-KDO-Synthetase"/>
    <property type="match status" value="1"/>
</dbReference>
<protein>
    <recommendedName>
        <fullName evidence="5">3-deoxy-manno-octulosonate cytidylyltransferase</fullName>
        <ecNumber evidence="5">2.7.7.38</ecNumber>
    </recommendedName>
    <alternativeName>
        <fullName evidence="5">CMP-2-keto-3-deoxyoctulosonic acid synthase</fullName>
        <shortName evidence="5">CKS</shortName>
        <shortName evidence="5">CMP-KDO synthase</shortName>
    </alternativeName>
</protein>
<keyword evidence="2 5" id="KW-0808">Transferase</keyword>
<gene>
    <name evidence="5" type="primary">kdsB</name>
    <name evidence="6" type="ORF">SAMN06296008_10157</name>
</gene>
<accession>A0A1W1Y1P0</accession>
<evidence type="ECO:0000313" key="6">
    <source>
        <dbReference type="EMBL" id="SMC30130.1"/>
    </source>
</evidence>
<evidence type="ECO:0000256" key="3">
    <source>
        <dbReference type="ARBA" id="ARBA00022695"/>
    </source>
</evidence>
<keyword evidence="7" id="KW-1185">Reference proteome</keyword>
<dbReference type="Gene3D" id="3.90.550.10">
    <property type="entry name" value="Spore Coat Polysaccharide Biosynthesis Protein SpsA, Chain A"/>
    <property type="match status" value="1"/>
</dbReference>
<reference evidence="6 7" key="1">
    <citation type="submission" date="2017-04" db="EMBL/GenBank/DDBJ databases">
        <authorList>
            <person name="Afonso C.L."/>
            <person name="Miller P.J."/>
            <person name="Scott M.A."/>
            <person name="Spackman E."/>
            <person name="Goraichik I."/>
            <person name="Dimitrov K.M."/>
            <person name="Suarez D.L."/>
            <person name="Swayne D.E."/>
        </authorList>
    </citation>
    <scope>NUCLEOTIDE SEQUENCE [LARGE SCALE GENOMIC DNA]</scope>
    <source>
        <strain evidence="6 7">VK13</strain>
    </source>
</reference>
<name>A0A1W1Y1P0_9BURK</name>
<dbReference type="NCBIfam" id="NF003952">
    <property type="entry name" value="PRK05450.1-5"/>
    <property type="match status" value="1"/>
</dbReference>
<dbReference type="PANTHER" id="PTHR42866:SF2">
    <property type="entry name" value="3-DEOXY-MANNO-OCTULOSONATE CYTIDYLYLTRANSFERASE, MITOCHONDRIAL"/>
    <property type="match status" value="1"/>
</dbReference>
<evidence type="ECO:0000256" key="4">
    <source>
        <dbReference type="ARBA" id="ARBA00022985"/>
    </source>
</evidence>
<sequence>MSSPFRVIIPARMASTRLPNKPLADIGGAPMVIRVAQQAQKSLATSIVIATDSVEIESACRDFPFEVILTKATHPTGTDRLSEVVSILGLTDQEIVVNVQGDEPFIPPELINLVASSLQNNPHCAIATAGMPIADIIEINNPNVVKIVRNQKGEALYFSRAPIPFQRDANTFSDAVRCLRHIGIYAYQAHFLKAFAQLAPAPIEQWEALEQLRALWYGYSIAVEISAQMPPLGVDTYEDLEKARLEWNNISKFSS</sequence>
<dbReference type="FunFam" id="3.90.550.10:FF:000011">
    <property type="entry name" value="3-deoxy-manno-octulosonate cytidylyltransferase"/>
    <property type="match status" value="1"/>
</dbReference>
<dbReference type="UniPathway" id="UPA00358">
    <property type="reaction ID" value="UER00476"/>
</dbReference>
<dbReference type="SUPFAM" id="SSF53448">
    <property type="entry name" value="Nucleotide-diphospho-sugar transferases"/>
    <property type="match status" value="1"/>
</dbReference>